<dbReference type="EMBL" id="WBVM01000001">
    <property type="protein sequence ID" value="KAB2812721.1"/>
    <property type="molecule type" value="Genomic_DNA"/>
</dbReference>
<evidence type="ECO:0000256" key="1">
    <source>
        <dbReference type="ARBA" id="ARBA00023125"/>
    </source>
</evidence>
<accession>A0A7J5E390</accession>
<name>A0A7J5E390_NOCSI</name>
<comment type="caution">
    <text evidence="4">The sequence shown here is derived from an EMBL/GenBank/DDBJ whole genome shotgun (WGS) entry which is preliminary data.</text>
</comment>
<dbReference type="Proteomes" id="UP000449906">
    <property type="component" value="Unassembled WGS sequence"/>
</dbReference>
<organism evidence="4 5">
    <name type="scientific">Nocardioides simplex</name>
    <name type="common">Arthrobacter simplex</name>
    <dbReference type="NCBI Taxonomy" id="2045"/>
    <lineage>
        <taxon>Bacteria</taxon>
        <taxon>Bacillati</taxon>
        <taxon>Actinomycetota</taxon>
        <taxon>Actinomycetes</taxon>
        <taxon>Propionibacteriales</taxon>
        <taxon>Nocardioidaceae</taxon>
        <taxon>Pimelobacter</taxon>
    </lineage>
</organism>
<dbReference type="GO" id="GO:0003677">
    <property type="term" value="F:DNA binding"/>
    <property type="evidence" value="ECO:0007669"/>
    <property type="project" value="UniProtKB-UniRule"/>
</dbReference>
<dbReference type="InterPro" id="IPR001647">
    <property type="entry name" value="HTH_TetR"/>
</dbReference>
<dbReference type="PROSITE" id="PS50977">
    <property type="entry name" value="HTH_TETR_2"/>
    <property type="match status" value="1"/>
</dbReference>
<dbReference type="AlphaFoldDB" id="A0A7J5E390"/>
<keyword evidence="1 2" id="KW-0238">DNA-binding</keyword>
<evidence type="ECO:0000313" key="5">
    <source>
        <dbReference type="Proteomes" id="UP000449906"/>
    </source>
</evidence>
<feature type="DNA-binding region" description="H-T-H motif" evidence="2">
    <location>
        <begin position="30"/>
        <end position="49"/>
    </location>
</feature>
<gene>
    <name evidence="4" type="ORF">F9L07_13330</name>
</gene>
<evidence type="ECO:0000259" key="3">
    <source>
        <dbReference type="PROSITE" id="PS50977"/>
    </source>
</evidence>
<dbReference type="SUPFAM" id="SSF46689">
    <property type="entry name" value="Homeodomain-like"/>
    <property type="match status" value="1"/>
</dbReference>
<evidence type="ECO:0000313" key="4">
    <source>
        <dbReference type="EMBL" id="KAB2812721.1"/>
    </source>
</evidence>
<protein>
    <submittedName>
        <fullName evidence="4">TetR/AcrR family transcriptional regulator</fullName>
    </submittedName>
</protein>
<sequence>MARPEDPTRRPQLLQQIIDYLEDHRLSDLRIRSAAEFCGVSGPVLVYQFGTRDELVAAVVAEAERRMRAVAEEHVADGVGAALRAFWRWTLEEPRAATLLGISVEWQVLERRSVDPAGEASEGARFWVGWIDLFAERLRSAGVPSEAALTEATFLHGGLLGLCLDYWITGDRERIGRAFEELAVRADRVAASGAS</sequence>
<reference evidence="4 5" key="1">
    <citation type="submission" date="2019-09" db="EMBL/GenBank/DDBJ databases">
        <title>Pimelobacter sp. isolated from Paulinella.</title>
        <authorList>
            <person name="Jeong S.E."/>
        </authorList>
    </citation>
    <scope>NUCLEOTIDE SEQUENCE [LARGE SCALE GENOMIC DNA]</scope>
    <source>
        <strain evidence="4 5">Pch-N</strain>
    </source>
</reference>
<feature type="domain" description="HTH tetR-type" evidence="3">
    <location>
        <begin position="7"/>
        <end position="67"/>
    </location>
</feature>
<dbReference type="InterPro" id="IPR009057">
    <property type="entry name" value="Homeodomain-like_sf"/>
</dbReference>
<evidence type="ECO:0000256" key="2">
    <source>
        <dbReference type="PROSITE-ProRule" id="PRU00335"/>
    </source>
</evidence>
<proteinExistence type="predicted"/>
<dbReference type="RefSeq" id="WP_151580064.1">
    <property type="nucleotide sequence ID" value="NZ_CP182503.1"/>
</dbReference>
<dbReference type="Gene3D" id="1.10.357.10">
    <property type="entry name" value="Tetracycline Repressor, domain 2"/>
    <property type="match status" value="1"/>
</dbReference>